<dbReference type="PROSITE" id="PS50126">
    <property type="entry name" value="S1"/>
    <property type="match status" value="1"/>
</dbReference>
<dbReference type="InterPro" id="IPR012340">
    <property type="entry name" value="NA-bd_OB-fold"/>
</dbReference>
<dbReference type="Proteomes" id="UP001607302">
    <property type="component" value="Unassembled WGS sequence"/>
</dbReference>
<dbReference type="Pfam" id="PF12836">
    <property type="entry name" value="HHH_3"/>
    <property type="match status" value="1"/>
</dbReference>
<sequence length="895" mass="101391">MKRVLRNRRNAPIIISSDEDESEKNEKKEVKKKVVRKKISVEDDKKETINKGKRKRVGNVQVRSKRIKEQNVDENDDKDVITKEKVEECVRVKGVKRKKEDIDESDVSNERKVRLKRDLSVVKNSNEDLSLERPRKEIDIENFSTECVEWTDVDYICEVQNIDKQVAENIVKLFKDDNTIPFIARYRKSMTGGMEPDQLRSVKECFDRVKVIKHRAATIIKAVDKLGKWTPQIHSAITSTKSEDDLEYIYSMFKVKPKRSLAERAMLLGLGPISNAVIEGKKIPSISSLVDQENTELQSEQQVREGIVHIIADIISKNKDTFDKVRMLEKASTMEILTVRSKTNDTSKDRKKDLHGEKYEIYFNFKSNTRIIKPHQILAINRAESQKILAVKIVIPDSLVDRFKNYCSNIFRFGARASSLHSTLLKDSIDYAYKKFIKPLIVRRVRSELTEKAENASIEVFAINVKQLLLTPPVRGKVVLGIDPGFSHGCKLAVVSEQGNVLETAIIYPHRKTEGSEKSIQILTDLVRKYNSTVVALGNGTACRETEVFLSNLIKSNAFDPFDVSYTIVDEAGASVYSCSSEAKLEFANLDPNIISAISIARRIQDPLAELVKIEPKYLGVGMYQHDLPEKQLIQSLNEVVTEAVSFVGVDVNTASLSLLRKVAGLNLSRATNIIEWRNKHGPFLNRRQILNVRGIGKKTFEQCAGFVRILPETVVVAGSKVNKSEDPDNSLNFLDQTWIHPESYATADKFLKSSGCNVEEIGSLPFIEKIKSYVKDGGSSFHKKFQTDEATLEVIIKGLTMKKDEDIRVKSHSPLFRASLRNIEDLTNGTILSGAIRNITHFGVFVDVGVGRNGLMPTKWCKNQTLCIGQRVEVKVINVEHRRNRFTLELMKVL</sequence>
<comment type="caution">
    <text evidence="3">The sequence shown here is derived from an EMBL/GenBank/DDBJ whole genome shotgun (WGS) entry which is preliminary data.</text>
</comment>
<evidence type="ECO:0000313" key="3">
    <source>
        <dbReference type="EMBL" id="KAL2716873.1"/>
    </source>
</evidence>
<protein>
    <submittedName>
        <fullName evidence="3">S1 RNA-binding domain-containing protein 1</fullName>
    </submittedName>
</protein>
<proteinExistence type="predicted"/>
<dbReference type="PANTHER" id="PTHR10724:SF10">
    <property type="entry name" value="S1 RNA-BINDING DOMAIN-CONTAINING PROTEIN 1"/>
    <property type="match status" value="1"/>
</dbReference>
<dbReference type="SUPFAM" id="SSF47781">
    <property type="entry name" value="RuvA domain 2-like"/>
    <property type="match status" value="2"/>
</dbReference>
<dbReference type="InterPro" id="IPR012337">
    <property type="entry name" value="RNaseH-like_sf"/>
</dbReference>
<dbReference type="Pfam" id="PF00575">
    <property type="entry name" value="S1"/>
    <property type="match status" value="1"/>
</dbReference>
<dbReference type="SMART" id="SM00732">
    <property type="entry name" value="YqgFc"/>
    <property type="match status" value="1"/>
</dbReference>
<dbReference type="Pfam" id="PF22706">
    <property type="entry name" value="Tex_central_region"/>
    <property type="match status" value="1"/>
</dbReference>
<dbReference type="InterPro" id="IPR006641">
    <property type="entry name" value="YqgF/RNaseH-like_dom"/>
</dbReference>
<dbReference type="SMART" id="SM00316">
    <property type="entry name" value="S1"/>
    <property type="match status" value="1"/>
</dbReference>
<accession>A0ABD2A8D4</accession>
<dbReference type="SUPFAM" id="SSF50249">
    <property type="entry name" value="Nucleic acid-binding proteins"/>
    <property type="match status" value="1"/>
</dbReference>
<dbReference type="InterPro" id="IPR023319">
    <property type="entry name" value="Tex-like_HTH_dom_sf"/>
</dbReference>
<dbReference type="EMBL" id="JAUDFV010000154">
    <property type="protein sequence ID" value="KAL2716873.1"/>
    <property type="molecule type" value="Genomic_DNA"/>
</dbReference>
<dbReference type="Pfam" id="PF16921">
    <property type="entry name" value="Tex_YqgF"/>
    <property type="match status" value="1"/>
</dbReference>
<dbReference type="FunFam" id="3.30.420.140:FF:000001">
    <property type="entry name" value="RNA-binding transcriptional accessory protein"/>
    <property type="match status" value="1"/>
</dbReference>
<dbReference type="InterPro" id="IPR041692">
    <property type="entry name" value="HHH_9"/>
</dbReference>
<dbReference type="InterPro" id="IPR055179">
    <property type="entry name" value="Tex-like_central_region"/>
</dbReference>
<name>A0ABD2A8D4_VESSQ</name>
<dbReference type="Gene3D" id="2.40.50.140">
    <property type="entry name" value="Nucleic acid-binding proteins"/>
    <property type="match status" value="1"/>
</dbReference>
<evidence type="ECO:0000256" key="1">
    <source>
        <dbReference type="SAM" id="MobiDB-lite"/>
    </source>
</evidence>
<reference evidence="3 4" key="1">
    <citation type="journal article" date="2024" name="Ann. Entomol. Soc. Am.">
        <title>Genomic analyses of the southern and eastern yellowjacket wasps (Hymenoptera: Vespidae) reveal evolutionary signatures of social life.</title>
        <authorList>
            <person name="Catto M.A."/>
            <person name="Caine P.B."/>
            <person name="Orr S.E."/>
            <person name="Hunt B.G."/>
            <person name="Goodisman M.A.D."/>
        </authorList>
    </citation>
    <scope>NUCLEOTIDE SEQUENCE [LARGE SCALE GENOMIC DNA]</scope>
    <source>
        <strain evidence="3">233</strain>
        <tissue evidence="3">Head and thorax</tissue>
    </source>
</reference>
<dbReference type="Gene3D" id="1.10.3500.10">
    <property type="entry name" value="Tex N-terminal region-like"/>
    <property type="match status" value="1"/>
</dbReference>
<dbReference type="Gene3D" id="1.10.10.650">
    <property type="entry name" value="RuvA domain 2-like"/>
    <property type="match status" value="1"/>
</dbReference>
<dbReference type="SUPFAM" id="SSF53098">
    <property type="entry name" value="Ribonuclease H-like"/>
    <property type="match status" value="1"/>
</dbReference>
<dbReference type="AlphaFoldDB" id="A0ABD2A8D4"/>
<dbReference type="InterPro" id="IPR003029">
    <property type="entry name" value="S1_domain"/>
</dbReference>
<dbReference type="InterPro" id="IPR037027">
    <property type="entry name" value="YqgF/RNaseH-like_dom_sf"/>
</dbReference>
<dbReference type="Pfam" id="PF09371">
    <property type="entry name" value="Tex_N"/>
    <property type="match status" value="1"/>
</dbReference>
<dbReference type="Pfam" id="PF17674">
    <property type="entry name" value="HHH_9"/>
    <property type="match status" value="1"/>
</dbReference>
<dbReference type="InterPro" id="IPR050437">
    <property type="entry name" value="Ribos_protein_bS1-like"/>
</dbReference>
<dbReference type="InterPro" id="IPR032639">
    <property type="entry name" value="Tex_YqgF"/>
</dbReference>
<dbReference type="InterPro" id="IPR023323">
    <property type="entry name" value="Tex-like_dom_sf"/>
</dbReference>
<evidence type="ECO:0000259" key="2">
    <source>
        <dbReference type="PROSITE" id="PS50126"/>
    </source>
</evidence>
<dbReference type="InterPro" id="IPR018974">
    <property type="entry name" value="Tex-like_N"/>
</dbReference>
<dbReference type="Gene3D" id="1.10.150.310">
    <property type="entry name" value="Tex RuvX-like domain-like"/>
    <property type="match status" value="1"/>
</dbReference>
<organism evidence="3 4">
    <name type="scientific">Vespula squamosa</name>
    <name type="common">Southern yellow jacket</name>
    <name type="synonym">Wasp</name>
    <dbReference type="NCBI Taxonomy" id="30214"/>
    <lineage>
        <taxon>Eukaryota</taxon>
        <taxon>Metazoa</taxon>
        <taxon>Ecdysozoa</taxon>
        <taxon>Arthropoda</taxon>
        <taxon>Hexapoda</taxon>
        <taxon>Insecta</taxon>
        <taxon>Pterygota</taxon>
        <taxon>Neoptera</taxon>
        <taxon>Endopterygota</taxon>
        <taxon>Hymenoptera</taxon>
        <taxon>Apocrita</taxon>
        <taxon>Aculeata</taxon>
        <taxon>Vespoidea</taxon>
        <taxon>Vespidae</taxon>
        <taxon>Vespinae</taxon>
        <taxon>Vespula</taxon>
    </lineage>
</organism>
<dbReference type="PANTHER" id="PTHR10724">
    <property type="entry name" value="30S RIBOSOMAL PROTEIN S1"/>
    <property type="match status" value="1"/>
</dbReference>
<keyword evidence="4" id="KW-1185">Reference proteome</keyword>
<feature type="domain" description="S1 motif" evidence="2">
    <location>
        <begin position="830"/>
        <end position="892"/>
    </location>
</feature>
<dbReference type="Gene3D" id="3.30.420.140">
    <property type="entry name" value="YqgF/RNase H-like domain"/>
    <property type="match status" value="1"/>
</dbReference>
<gene>
    <name evidence="3" type="ORF">V1478_014549</name>
</gene>
<evidence type="ECO:0000313" key="4">
    <source>
        <dbReference type="Proteomes" id="UP001607302"/>
    </source>
</evidence>
<dbReference type="FunFam" id="1.10.10.650:FF:000001">
    <property type="entry name" value="S1 RNA-binding domain 1"/>
    <property type="match status" value="1"/>
</dbReference>
<dbReference type="SUPFAM" id="SSF158832">
    <property type="entry name" value="Tex N-terminal region-like"/>
    <property type="match status" value="1"/>
</dbReference>
<feature type="region of interest" description="Disordered" evidence="1">
    <location>
        <begin position="1"/>
        <end position="32"/>
    </location>
</feature>
<dbReference type="InterPro" id="IPR010994">
    <property type="entry name" value="RuvA_2-like"/>
</dbReference>